<evidence type="ECO:0000256" key="4">
    <source>
        <dbReference type="HAMAP-Rule" id="MF_00376"/>
    </source>
</evidence>
<proteinExistence type="inferred from homology"/>
<dbReference type="InterPro" id="IPR001977">
    <property type="entry name" value="Depp_CoAkinase"/>
</dbReference>
<evidence type="ECO:0000256" key="3">
    <source>
        <dbReference type="ARBA" id="ARBA00022993"/>
    </source>
</evidence>
<dbReference type="PANTHER" id="PTHR10695">
    <property type="entry name" value="DEPHOSPHO-COA KINASE-RELATED"/>
    <property type="match status" value="1"/>
</dbReference>
<evidence type="ECO:0000256" key="5">
    <source>
        <dbReference type="NCBIfam" id="TIGR00152"/>
    </source>
</evidence>
<comment type="function">
    <text evidence="4">Catalyzes the phosphorylation of the 3'-hydroxyl group of dephosphocoenzyme A to form coenzyme A.</text>
</comment>
<comment type="subcellular location">
    <subcellularLocation>
        <location evidence="4">Cytoplasm</location>
    </subcellularLocation>
</comment>
<organism evidence="6 7">
    <name type="scientific">Stakelama flava</name>
    <dbReference type="NCBI Taxonomy" id="2860338"/>
    <lineage>
        <taxon>Bacteria</taxon>
        <taxon>Pseudomonadati</taxon>
        <taxon>Pseudomonadota</taxon>
        <taxon>Alphaproteobacteria</taxon>
        <taxon>Sphingomonadales</taxon>
        <taxon>Sphingomonadaceae</taxon>
        <taxon>Stakelama</taxon>
    </lineage>
</organism>
<evidence type="ECO:0000313" key="6">
    <source>
        <dbReference type="EMBL" id="MBW4330728.1"/>
    </source>
</evidence>
<evidence type="ECO:0000256" key="2">
    <source>
        <dbReference type="ARBA" id="ARBA00022840"/>
    </source>
</evidence>
<dbReference type="Pfam" id="PF01121">
    <property type="entry name" value="CoaE"/>
    <property type="match status" value="1"/>
</dbReference>
<comment type="similarity">
    <text evidence="4">Belongs to the CoaE family.</text>
</comment>
<dbReference type="EMBL" id="JAHWZX010000005">
    <property type="protein sequence ID" value="MBW4330728.1"/>
    <property type="molecule type" value="Genomic_DNA"/>
</dbReference>
<dbReference type="RefSeq" id="WP_219237836.1">
    <property type="nucleotide sequence ID" value="NZ_JAHWZX010000005.1"/>
</dbReference>
<keyword evidence="2 4" id="KW-0067">ATP-binding</keyword>
<reference evidence="6 7" key="1">
    <citation type="submission" date="2021-07" db="EMBL/GenBank/DDBJ databases">
        <title>Stakelama flava sp. nov., a novel endophytic bacterium isolated from branch of Kandelia candel.</title>
        <authorList>
            <person name="Tuo L."/>
        </authorList>
    </citation>
    <scope>NUCLEOTIDE SEQUENCE [LARGE SCALE GENOMIC DNA]</scope>
    <source>
        <strain evidence="6 7">CBK3Z-3</strain>
    </source>
</reference>
<dbReference type="CDD" id="cd02022">
    <property type="entry name" value="DPCK"/>
    <property type="match status" value="1"/>
</dbReference>
<feature type="binding site" evidence="4">
    <location>
        <begin position="11"/>
        <end position="16"/>
    </location>
    <ligand>
        <name>ATP</name>
        <dbReference type="ChEBI" id="CHEBI:30616"/>
    </ligand>
</feature>
<dbReference type="PANTHER" id="PTHR10695:SF46">
    <property type="entry name" value="BIFUNCTIONAL COENZYME A SYNTHASE-RELATED"/>
    <property type="match status" value="1"/>
</dbReference>
<protein>
    <recommendedName>
        <fullName evidence="4 5">Dephospho-CoA kinase</fullName>
        <ecNumber evidence="4 5">2.7.1.24</ecNumber>
    </recommendedName>
    <alternativeName>
        <fullName evidence="4">Dephosphocoenzyme A kinase</fullName>
    </alternativeName>
</protein>
<dbReference type="Proteomes" id="UP001197214">
    <property type="component" value="Unassembled WGS sequence"/>
</dbReference>
<accession>A0ABS6XKJ5</accession>
<comment type="pathway">
    <text evidence="4">Cofactor biosynthesis; coenzyme A biosynthesis; CoA from (R)-pantothenate: step 5/5.</text>
</comment>
<dbReference type="EC" id="2.7.1.24" evidence="4 5"/>
<comment type="catalytic activity">
    <reaction evidence="4">
        <text>3'-dephospho-CoA + ATP = ADP + CoA + H(+)</text>
        <dbReference type="Rhea" id="RHEA:18245"/>
        <dbReference type="ChEBI" id="CHEBI:15378"/>
        <dbReference type="ChEBI" id="CHEBI:30616"/>
        <dbReference type="ChEBI" id="CHEBI:57287"/>
        <dbReference type="ChEBI" id="CHEBI:57328"/>
        <dbReference type="ChEBI" id="CHEBI:456216"/>
        <dbReference type="EC" id="2.7.1.24"/>
    </reaction>
</comment>
<keyword evidence="3 4" id="KW-0173">Coenzyme A biosynthesis</keyword>
<dbReference type="HAMAP" id="MF_00376">
    <property type="entry name" value="Dephospho_CoA_kinase"/>
    <property type="match status" value="1"/>
</dbReference>
<keyword evidence="1 4" id="KW-0547">Nucleotide-binding</keyword>
<sequence>MIRLGLTGSIGMGKSTVAAMFAQQGVPVFDADAQVHALQAPGGAAVAAIEREFPGTTGAMGVDRAALGNAVFGDDDAMKRLEAIIHPAIARAREAFANRHADATLLLFDVPLLFETGGSYVDKVAVVSAPAEVQRERVLARPDMNEARFEAIMARQMPDAEKRARADFVIDTGTSLDATQGQVRRLIACLSAAGAR</sequence>
<gene>
    <name evidence="4 6" type="primary">coaE</name>
    <name evidence="6" type="ORF">KY084_07525</name>
</gene>
<dbReference type="PROSITE" id="PS51219">
    <property type="entry name" value="DPCK"/>
    <property type="match status" value="1"/>
</dbReference>
<keyword evidence="4 6" id="KW-0808">Transferase</keyword>
<dbReference type="GO" id="GO:0004140">
    <property type="term" value="F:dephospho-CoA kinase activity"/>
    <property type="evidence" value="ECO:0007669"/>
    <property type="project" value="UniProtKB-EC"/>
</dbReference>
<keyword evidence="7" id="KW-1185">Reference proteome</keyword>
<keyword evidence="4 6" id="KW-0418">Kinase</keyword>
<keyword evidence="4" id="KW-0963">Cytoplasm</keyword>
<dbReference type="NCBIfam" id="TIGR00152">
    <property type="entry name" value="dephospho-CoA kinase"/>
    <property type="match status" value="1"/>
</dbReference>
<name>A0ABS6XKJ5_9SPHN</name>
<comment type="caution">
    <text evidence="6">The sequence shown here is derived from an EMBL/GenBank/DDBJ whole genome shotgun (WGS) entry which is preliminary data.</text>
</comment>
<evidence type="ECO:0000256" key="1">
    <source>
        <dbReference type="ARBA" id="ARBA00022741"/>
    </source>
</evidence>
<evidence type="ECO:0000313" key="7">
    <source>
        <dbReference type="Proteomes" id="UP001197214"/>
    </source>
</evidence>